<dbReference type="PANTHER" id="PTHR30543:SF21">
    <property type="entry name" value="NAD(P)H-DEPENDENT FMN REDUCTASE LOT6"/>
    <property type="match status" value="1"/>
</dbReference>
<keyword evidence="2" id="KW-0288">FMN</keyword>
<evidence type="ECO:0000313" key="5">
    <source>
        <dbReference type="Proteomes" id="UP000076661"/>
    </source>
</evidence>
<feature type="domain" description="NADPH-dependent FMN reductase-like" evidence="3">
    <location>
        <begin position="1"/>
        <end position="141"/>
    </location>
</feature>
<evidence type="ECO:0000256" key="2">
    <source>
        <dbReference type="ARBA" id="ARBA00022643"/>
    </source>
</evidence>
<evidence type="ECO:0000259" key="3">
    <source>
        <dbReference type="Pfam" id="PF03358"/>
    </source>
</evidence>
<dbReference type="InterPro" id="IPR029039">
    <property type="entry name" value="Flavoprotein-like_sf"/>
</dbReference>
<dbReference type="PANTHER" id="PTHR30543">
    <property type="entry name" value="CHROMATE REDUCTASE"/>
    <property type="match status" value="1"/>
</dbReference>
<dbReference type="RefSeq" id="WP_063382400.1">
    <property type="nucleotide sequence ID" value="NZ_AUXX01000045.1"/>
</dbReference>
<dbReference type="InterPro" id="IPR005025">
    <property type="entry name" value="FMN_Rdtase-like_dom"/>
</dbReference>
<dbReference type="Pfam" id="PF03358">
    <property type="entry name" value="FMN_red"/>
    <property type="match status" value="1"/>
</dbReference>
<dbReference type="AlphaFoldDB" id="A0A161YJ55"/>
<dbReference type="Proteomes" id="UP000076661">
    <property type="component" value="Unassembled WGS sequence"/>
</dbReference>
<dbReference type="EMBL" id="AUXX01000045">
    <property type="protein sequence ID" value="KZN61230.1"/>
    <property type="molecule type" value="Genomic_DNA"/>
</dbReference>
<comment type="caution">
    <text evidence="4">The sequence shown here is derived from an EMBL/GenBank/DDBJ whole genome shotgun (WGS) entry which is preliminary data.</text>
</comment>
<evidence type="ECO:0000256" key="1">
    <source>
        <dbReference type="ARBA" id="ARBA00001917"/>
    </source>
</evidence>
<dbReference type="GO" id="GO:0016491">
    <property type="term" value="F:oxidoreductase activity"/>
    <property type="evidence" value="ECO:0007669"/>
    <property type="project" value="InterPro"/>
</dbReference>
<protein>
    <recommendedName>
        <fullName evidence="3">NADPH-dependent FMN reductase-like domain-containing protein</fullName>
    </recommendedName>
</protein>
<dbReference type="GO" id="GO:0005829">
    <property type="term" value="C:cytosol"/>
    <property type="evidence" value="ECO:0007669"/>
    <property type="project" value="TreeGrafter"/>
</dbReference>
<organism evidence="4 5">
    <name type="scientific">Pseudoalteromonas luteoviolacea S4060-1</name>
    <dbReference type="NCBI Taxonomy" id="1365257"/>
    <lineage>
        <taxon>Bacteria</taxon>
        <taxon>Pseudomonadati</taxon>
        <taxon>Pseudomonadota</taxon>
        <taxon>Gammaproteobacteria</taxon>
        <taxon>Alteromonadales</taxon>
        <taxon>Pseudoalteromonadaceae</taxon>
        <taxon>Pseudoalteromonas</taxon>
    </lineage>
</organism>
<keyword evidence="2" id="KW-0285">Flavoprotein</keyword>
<dbReference type="SUPFAM" id="SSF52218">
    <property type="entry name" value="Flavoproteins"/>
    <property type="match status" value="1"/>
</dbReference>
<evidence type="ECO:0000313" key="4">
    <source>
        <dbReference type="EMBL" id="KZN61230.1"/>
    </source>
</evidence>
<gene>
    <name evidence="4" type="ORF">N478_03995</name>
</gene>
<comment type="cofactor">
    <cofactor evidence="1">
        <name>FMN</name>
        <dbReference type="ChEBI" id="CHEBI:58210"/>
    </cofactor>
</comment>
<dbReference type="InterPro" id="IPR050712">
    <property type="entry name" value="NAD(P)H-dep_reductase"/>
</dbReference>
<sequence>MKILALGASSNKNSINKTLAKYAASLIEGAYVDILDLNDFELPIYSEDREKEIGQPKLAQNFIAKMNGADAVIVSFAEHNGTYTVAFKNILDWASRISRSVYQNKPVIFLATSSGPGGASSVLNTALQSAQFLGAIVKGSLSVPSFYENFDLSTQQPTNPQIQNELNSIVKSLTNHIGEKHV</sequence>
<reference evidence="4 5" key="1">
    <citation type="submission" date="2013-07" db="EMBL/GenBank/DDBJ databases">
        <title>Comparative Genomic and Metabolomic Analysis of Twelve Strains of Pseudoalteromonas luteoviolacea.</title>
        <authorList>
            <person name="Vynne N.G."/>
            <person name="Mansson M."/>
            <person name="Gram L."/>
        </authorList>
    </citation>
    <scope>NUCLEOTIDE SEQUENCE [LARGE SCALE GENOMIC DNA]</scope>
    <source>
        <strain evidence="4 5">S4060-1</strain>
    </source>
</reference>
<dbReference type="Gene3D" id="3.40.50.360">
    <property type="match status" value="1"/>
</dbReference>
<dbReference type="GO" id="GO:0010181">
    <property type="term" value="F:FMN binding"/>
    <property type="evidence" value="ECO:0007669"/>
    <property type="project" value="TreeGrafter"/>
</dbReference>
<name>A0A161YJ55_9GAMM</name>
<dbReference type="PATRIC" id="fig|1365257.3.peg.4110"/>
<proteinExistence type="predicted"/>
<accession>A0A161YJ55</accession>